<dbReference type="PANTHER" id="PTHR46470:SF3">
    <property type="entry name" value="N-ACYLNEURAMINATE-9-PHOSPHATASE"/>
    <property type="match status" value="1"/>
</dbReference>
<dbReference type="InterPro" id="IPR006439">
    <property type="entry name" value="HAD-SF_hydro_IA"/>
</dbReference>
<evidence type="ECO:0008006" key="6">
    <source>
        <dbReference type="Google" id="ProtNLM"/>
    </source>
</evidence>
<dbReference type="Proteomes" id="UP000275408">
    <property type="component" value="Unassembled WGS sequence"/>
</dbReference>
<organism evidence="4 5">
    <name type="scientific">Pocillopora damicornis</name>
    <name type="common">Cauliflower coral</name>
    <name type="synonym">Millepora damicornis</name>
    <dbReference type="NCBI Taxonomy" id="46731"/>
    <lineage>
        <taxon>Eukaryota</taxon>
        <taxon>Metazoa</taxon>
        <taxon>Cnidaria</taxon>
        <taxon>Anthozoa</taxon>
        <taxon>Hexacorallia</taxon>
        <taxon>Scleractinia</taxon>
        <taxon>Astrocoeniina</taxon>
        <taxon>Pocilloporidae</taxon>
        <taxon>Pocillopora</taxon>
    </lineage>
</organism>
<proteinExistence type="predicted"/>
<evidence type="ECO:0000256" key="2">
    <source>
        <dbReference type="ARBA" id="ARBA00022801"/>
    </source>
</evidence>
<dbReference type="SFLD" id="SFLDS00003">
    <property type="entry name" value="Haloacid_Dehalogenase"/>
    <property type="match status" value="1"/>
</dbReference>
<evidence type="ECO:0000313" key="4">
    <source>
        <dbReference type="EMBL" id="RMX46997.1"/>
    </source>
</evidence>
<dbReference type="Gene3D" id="1.20.120.710">
    <property type="entry name" value="Haloacid dehalogenase hydrolase-like domain"/>
    <property type="match status" value="1"/>
</dbReference>
<dbReference type="SUPFAM" id="SSF56784">
    <property type="entry name" value="HAD-like"/>
    <property type="match status" value="1"/>
</dbReference>
<dbReference type="GO" id="GO:0050124">
    <property type="term" value="F:N-acylneuraminate-9-phosphatase activity"/>
    <property type="evidence" value="ECO:0007669"/>
    <property type="project" value="TreeGrafter"/>
</dbReference>
<dbReference type="Gene3D" id="3.40.50.1000">
    <property type="entry name" value="HAD superfamily/HAD-like"/>
    <property type="match status" value="1"/>
</dbReference>
<keyword evidence="3" id="KW-0460">Magnesium</keyword>
<protein>
    <recommendedName>
        <fullName evidence="6">N-acylneuraminate-9-phosphatase</fullName>
    </recommendedName>
</protein>
<gene>
    <name evidence="4" type="ORF">pdam_00022827</name>
</gene>
<dbReference type="AlphaFoldDB" id="A0A3M6U064"/>
<dbReference type="OrthoDB" id="1694274at2759"/>
<dbReference type="PANTHER" id="PTHR46470">
    <property type="entry name" value="N-ACYLNEURAMINATE-9-PHOSPHATASE"/>
    <property type="match status" value="1"/>
</dbReference>
<dbReference type="NCBIfam" id="TIGR01549">
    <property type="entry name" value="HAD-SF-IA-v1"/>
    <property type="match status" value="1"/>
</dbReference>
<sequence length="250" mass="28069">MAAYSSKRVQGILFDFDNTLVPTVEADLYAFHKAKEKLLEFFDAKDAENIALKYQTLVTKTNPWAPDSFKFDQHAWRVKLWENVLNSESGDSEKPSAVEMYEVWRSARLEKMVIENEISSLIQELARDYKIAIVTNSDSVIQQEKIKASGADRLFKTIVISGDHPHPKPHPEIFNTACSLISVDPQNCVMIGDSLAHDIQGSKNAGLMASVWIKLKGCNRSEEDPGPDFTVDSVLDLPRILDELNSLTVN</sequence>
<dbReference type="OMA" id="PQETHDT"/>
<evidence type="ECO:0000256" key="3">
    <source>
        <dbReference type="ARBA" id="ARBA00022842"/>
    </source>
</evidence>
<dbReference type="InterPro" id="IPR051400">
    <property type="entry name" value="HAD-like_hydrolase"/>
</dbReference>
<dbReference type="EMBL" id="RCHS01002512">
    <property type="protein sequence ID" value="RMX46997.1"/>
    <property type="molecule type" value="Genomic_DNA"/>
</dbReference>
<comment type="caution">
    <text evidence="4">The sequence shown here is derived from an EMBL/GenBank/DDBJ whole genome shotgun (WGS) entry which is preliminary data.</text>
</comment>
<dbReference type="NCBIfam" id="TIGR01509">
    <property type="entry name" value="HAD-SF-IA-v3"/>
    <property type="match status" value="1"/>
</dbReference>
<reference evidence="4 5" key="1">
    <citation type="journal article" date="2018" name="Sci. Rep.">
        <title>Comparative analysis of the Pocillopora damicornis genome highlights role of immune system in coral evolution.</title>
        <authorList>
            <person name="Cunning R."/>
            <person name="Bay R.A."/>
            <person name="Gillette P."/>
            <person name="Baker A.C."/>
            <person name="Traylor-Knowles N."/>
        </authorList>
    </citation>
    <scope>NUCLEOTIDE SEQUENCE [LARGE SCALE GENOMIC DNA]</scope>
    <source>
        <strain evidence="4">RSMAS</strain>
        <tissue evidence="4">Whole animal</tissue>
    </source>
</reference>
<comment type="cofactor">
    <cofactor evidence="1">
        <name>Mg(2+)</name>
        <dbReference type="ChEBI" id="CHEBI:18420"/>
    </cofactor>
</comment>
<evidence type="ECO:0000256" key="1">
    <source>
        <dbReference type="ARBA" id="ARBA00001946"/>
    </source>
</evidence>
<keyword evidence="2" id="KW-0378">Hydrolase</keyword>
<keyword evidence="5" id="KW-1185">Reference proteome</keyword>
<dbReference type="Pfam" id="PF13419">
    <property type="entry name" value="HAD_2"/>
    <property type="match status" value="1"/>
</dbReference>
<evidence type="ECO:0000313" key="5">
    <source>
        <dbReference type="Proteomes" id="UP000275408"/>
    </source>
</evidence>
<name>A0A3M6U064_POCDA</name>
<dbReference type="InterPro" id="IPR023214">
    <property type="entry name" value="HAD_sf"/>
</dbReference>
<dbReference type="InterPro" id="IPR041492">
    <property type="entry name" value="HAD_2"/>
</dbReference>
<dbReference type="GO" id="GO:0046380">
    <property type="term" value="P:N-acetylneuraminate biosynthetic process"/>
    <property type="evidence" value="ECO:0007669"/>
    <property type="project" value="TreeGrafter"/>
</dbReference>
<accession>A0A3M6U064</accession>
<dbReference type="STRING" id="46731.A0A3M6U064"/>
<dbReference type="SFLD" id="SFLDG01129">
    <property type="entry name" value="C1.5:_HAD__Beta-PGM__Phosphata"/>
    <property type="match status" value="1"/>
</dbReference>
<dbReference type="InterPro" id="IPR036412">
    <property type="entry name" value="HAD-like_sf"/>
</dbReference>